<proteinExistence type="predicted"/>
<dbReference type="EMBL" id="CATNWA010000294">
    <property type="protein sequence ID" value="CAI9535942.1"/>
    <property type="molecule type" value="Genomic_DNA"/>
</dbReference>
<evidence type="ECO:0000313" key="2">
    <source>
        <dbReference type="Proteomes" id="UP001162483"/>
    </source>
</evidence>
<feature type="non-terminal residue" evidence="1">
    <location>
        <position position="277"/>
    </location>
</feature>
<evidence type="ECO:0000313" key="1">
    <source>
        <dbReference type="EMBL" id="CAI9535942.1"/>
    </source>
</evidence>
<accession>A0ABN9AKM1</accession>
<dbReference type="Proteomes" id="UP001162483">
    <property type="component" value="Unassembled WGS sequence"/>
</dbReference>
<keyword evidence="2" id="KW-1185">Reference proteome</keyword>
<name>A0ABN9AKM1_9NEOB</name>
<gene>
    <name evidence="1" type="ORF">SPARVUS_LOCUS954230</name>
</gene>
<organism evidence="1 2">
    <name type="scientific">Staurois parvus</name>
    <dbReference type="NCBI Taxonomy" id="386267"/>
    <lineage>
        <taxon>Eukaryota</taxon>
        <taxon>Metazoa</taxon>
        <taxon>Chordata</taxon>
        <taxon>Craniata</taxon>
        <taxon>Vertebrata</taxon>
        <taxon>Euteleostomi</taxon>
        <taxon>Amphibia</taxon>
        <taxon>Batrachia</taxon>
        <taxon>Anura</taxon>
        <taxon>Neobatrachia</taxon>
        <taxon>Ranoidea</taxon>
        <taxon>Ranidae</taxon>
        <taxon>Staurois</taxon>
    </lineage>
</organism>
<comment type="caution">
    <text evidence="1">The sequence shown here is derived from an EMBL/GenBank/DDBJ whole genome shotgun (WGS) entry which is preliminary data.</text>
</comment>
<protein>
    <submittedName>
        <fullName evidence="1">Uncharacterized protein</fullName>
    </submittedName>
</protein>
<reference evidence="1" key="1">
    <citation type="submission" date="2023-05" db="EMBL/GenBank/DDBJ databases">
        <authorList>
            <person name="Stuckert A."/>
        </authorList>
    </citation>
    <scope>NUCLEOTIDE SEQUENCE</scope>
</reference>
<feature type="non-terminal residue" evidence="1">
    <location>
        <position position="1"/>
    </location>
</feature>
<sequence>YKYKVKLCIYSHTTTITNTTRLPYFRSIRRTFSPPKKGGKCQCVLWSEYKAAGPVFLPPPCQNTGPAAQLFSPARPYLFLVPALHSLPALASVTAGCPLRMSCALRRAIHKAQCFSRMRSGHPAVTEAGPGRRGKDNSAEVGAGTCQIQVPTPPPSPKVSSLWSSLHCVRSLWSSPALCPQSLVISCTVSAVSGHLLHCVRSLWSSPALCPQSLVISCTVSAVSGHLLHCVRSLWSSPALCPQSLVISCTVSAVSGHLLHCVRRLWSSPALCPQSLV</sequence>